<feature type="transmembrane region" description="Helical" evidence="1">
    <location>
        <begin position="21"/>
        <end position="41"/>
    </location>
</feature>
<evidence type="ECO:0000313" key="3">
    <source>
        <dbReference type="Proteomes" id="UP000199428"/>
    </source>
</evidence>
<reference evidence="2 3" key="1">
    <citation type="submission" date="2016-10" db="EMBL/GenBank/DDBJ databases">
        <authorList>
            <person name="de Groot N.N."/>
        </authorList>
    </citation>
    <scope>NUCLEOTIDE SEQUENCE [LARGE SCALE GENOMIC DNA]</scope>
    <source>
        <strain evidence="2 3">DSM 10317</strain>
    </source>
</reference>
<feature type="transmembrane region" description="Helical" evidence="1">
    <location>
        <begin position="111"/>
        <end position="136"/>
    </location>
</feature>
<accession>A0A1G5RZM6</accession>
<feature type="transmembrane region" description="Helical" evidence="1">
    <location>
        <begin position="363"/>
        <end position="384"/>
    </location>
</feature>
<evidence type="ECO:0000313" key="2">
    <source>
        <dbReference type="EMBL" id="SCZ78779.1"/>
    </source>
</evidence>
<feature type="transmembrane region" description="Helical" evidence="1">
    <location>
        <begin position="148"/>
        <end position="168"/>
    </location>
</feature>
<keyword evidence="1" id="KW-1133">Transmembrane helix</keyword>
<keyword evidence="1" id="KW-0472">Membrane</keyword>
<keyword evidence="1" id="KW-0812">Transmembrane</keyword>
<organism evidence="2 3">
    <name type="scientific">Pseudobutyrivibrio xylanivorans</name>
    <dbReference type="NCBI Taxonomy" id="185007"/>
    <lineage>
        <taxon>Bacteria</taxon>
        <taxon>Bacillati</taxon>
        <taxon>Bacillota</taxon>
        <taxon>Clostridia</taxon>
        <taxon>Lachnospirales</taxon>
        <taxon>Lachnospiraceae</taxon>
        <taxon>Pseudobutyrivibrio</taxon>
    </lineage>
</organism>
<name>A0A1G5RZM6_PSEXY</name>
<gene>
    <name evidence="2" type="ORF">SAMN02910350_01444</name>
</gene>
<dbReference type="AlphaFoldDB" id="A0A1G5RZM6"/>
<proteinExistence type="predicted"/>
<dbReference type="RefSeq" id="WP_090162394.1">
    <property type="nucleotide sequence ID" value="NZ_FMWK01000006.1"/>
</dbReference>
<feature type="transmembrane region" description="Helical" evidence="1">
    <location>
        <begin position="258"/>
        <end position="276"/>
    </location>
</feature>
<feature type="transmembrane region" description="Helical" evidence="1">
    <location>
        <begin position="329"/>
        <end position="351"/>
    </location>
</feature>
<evidence type="ECO:0000256" key="1">
    <source>
        <dbReference type="SAM" id="Phobius"/>
    </source>
</evidence>
<protein>
    <submittedName>
        <fullName evidence="2">ABC-2 type transport system permease protein</fullName>
    </submittedName>
</protein>
<sequence length="696" mass="79660">MQSKTSFFNMALFKKNISRTWIAGLLYFVLLLLMLPVFFVINTANINEDDWYTRLGYTMEMRLYDHMSSIPTTFMTIIVAIIVTGITFWYLFNRRDSYMMHAFPVSRKSLFFTGILSSLTVSLVPVLLVSVIMTIASAARGCSGLVCIWYWALIVAVSTLLFTAIAIFSLMITGQIVTGIIFYFIFNFLYLMMEIAFRLTASILIWGLSEAMNGIQYKIWTPVLYIPDKAKVLSNIVMDDNYTQVIHFDHSFMGGDVLAIYTVAAIVIILISYQLYRFKKLETVLDFIAVPFMKPVFSVGMSFFISMVAGAFVSGMVEALTPLSYDTKFGIAIISALILGVIIYFATQMLIEKTLRVFCAKKAFHCGIYSLAALAILLCMRLDVIGIENKVPALKDIEWAGIENDYTMVFTDEMEIEAFRQIHQNFITDKKELRNINYNFPDVDGKTFSIRYKLKNGNIVIRSYPVINTEASVVSSEYLAATQPILDFVNNPGRIKEHIIGNIWNNCEVKSMDFGIVIDVPETHDYYMEYTEFDELSTKEKKAKFKRVYDEFLKDVDAGKVFQQNFAGYDYQYDANQKTTLYNSFDFVIKNPDVLYFSDSDTFYDNDYGMTSEGTHEQSIYVDLNTDCTNTLKALKDEGFYSDEKDLITNYDFSRKYESYGYDSEAIDPEAIDAERAEYIFENPDGDLDPLEAVMN</sequence>
<feature type="transmembrane region" description="Helical" evidence="1">
    <location>
        <begin position="69"/>
        <end position="91"/>
    </location>
</feature>
<feature type="transmembrane region" description="Helical" evidence="1">
    <location>
        <begin position="296"/>
        <end position="317"/>
    </location>
</feature>
<dbReference type="EMBL" id="FMWK01000006">
    <property type="protein sequence ID" value="SCZ78779.1"/>
    <property type="molecule type" value="Genomic_DNA"/>
</dbReference>
<dbReference type="Proteomes" id="UP000199428">
    <property type="component" value="Unassembled WGS sequence"/>
</dbReference>
<feature type="transmembrane region" description="Helical" evidence="1">
    <location>
        <begin position="180"/>
        <end position="208"/>
    </location>
</feature>